<evidence type="ECO:0000313" key="2">
    <source>
        <dbReference type="EMBL" id="OUR98582.1"/>
    </source>
</evidence>
<dbReference type="EMBL" id="MAAO01000004">
    <property type="protein sequence ID" value="OUR98582.1"/>
    <property type="molecule type" value="Genomic_DNA"/>
</dbReference>
<evidence type="ECO:0000256" key="1">
    <source>
        <dbReference type="SAM" id="Phobius"/>
    </source>
</evidence>
<organism evidence="2 3">
    <name type="scientific">Halobacteriovorax marinus</name>
    <dbReference type="NCBI Taxonomy" id="97084"/>
    <lineage>
        <taxon>Bacteria</taxon>
        <taxon>Pseudomonadati</taxon>
        <taxon>Bdellovibrionota</taxon>
        <taxon>Bacteriovoracia</taxon>
        <taxon>Bacteriovoracales</taxon>
        <taxon>Halobacteriovoraceae</taxon>
        <taxon>Halobacteriovorax</taxon>
    </lineage>
</organism>
<gene>
    <name evidence="2" type="ORF">A9Q84_03985</name>
</gene>
<proteinExistence type="predicted"/>
<dbReference type="Proteomes" id="UP000196531">
    <property type="component" value="Unassembled WGS sequence"/>
</dbReference>
<comment type="caution">
    <text evidence="2">The sequence shown here is derived from an EMBL/GenBank/DDBJ whole genome shotgun (WGS) entry which is preliminary data.</text>
</comment>
<protein>
    <submittedName>
        <fullName evidence="2">Uncharacterized protein</fullName>
    </submittedName>
</protein>
<accession>A0A1Y5FFU1</accession>
<evidence type="ECO:0000313" key="3">
    <source>
        <dbReference type="Proteomes" id="UP000196531"/>
    </source>
</evidence>
<reference evidence="3" key="1">
    <citation type="journal article" date="2017" name="Proc. Natl. Acad. Sci. U.S.A.">
        <title>Simulation of Deepwater Horizon oil plume reveals substrate specialization within a complex community of hydrocarbon-degraders.</title>
        <authorList>
            <person name="Hu P."/>
            <person name="Dubinsky E.A."/>
            <person name="Probst A.J."/>
            <person name="Wang J."/>
            <person name="Sieber C.M.K."/>
            <person name="Tom L.M."/>
            <person name="Gardinali P."/>
            <person name="Banfield J.F."/>
            <person name="Atlas R.M."/>
            <person name="Andersen G.L."/>
        </authorList>
    </citation>
    <scope>NUCLEOTIDE SEQUENCE [LARGE SCALE GENOMIC DNA]</scope>
</reference>
<feature type="transmembrane region" description="Helical" evidence="1">
    <location>
        <begin position="193"/>
        <end position="214"/>
    </location>
</feature>
<sequence length="221" mass="26011">MQVNSDPRTGSSSFLQRPQREIQRCPQCESIFLDNNECESCGYQIGFDFLGDPLGEKSFYSIRESYWENLGPISKLHEDFESLDPKKFNRYKRKLLFRYNVLLDYLYDQTEFRLNDRNLYLQEFTDLIIELVRYGVSESELWQKIDSDSEDNHLHLMYQKIQAAIVLGNKEKEEASSFVLSLLNYKVFGFMRLGSIAVTFLGSFGIISAALSFYRYMIFNY</sequence>
<dbReference type="AlphaFoldDB" id="A0A1Y5FFU1"/>
<keyword evidence="1" id="KW-0472">Membrane</keyword>
<keyword evidence="1" id="KW-1133">Transmembrane helix</keyword>
<name>A0A1Y5FFU1_9BACT</name>
<keyword evidence="1" id="KW-0812">Transmembrane</keyword>